<dbReference type="PANTHER" id="PTHR12289">
    <property type="entry name" value="METAXIN RELATED"/>
    <property type="match status" value="1"/>
</dbReference>
<dbReference type="Proteomes" id="UP000887566">
    <property type="component" value="Unplaced"/>
</dbReference>
<dbReference type="GO" id="GO:0005737">
    <property type="term" value="C:cytoplasm"/>
    <property type="evidence" value="ECO:0007669"/>
    <property type="project" value="TreeGrafter"/>
</dbReference>
<dbReference type="InterPro" id="IPR033468">
    <property type="entry name" value="Metaxin_GST"/>
</dbReference>
<dbReference type="InterPro" id="IPR036249">
    <property type="entry name" value="Thioredoxin-like_sf"/>
</dbReference>
<dbReference type="InterPro" id="IPR050931">
    <property type="entry name" value="Mito_Protein_Transport_Metaxin"/>
</dbReference>
<dbReference type="PANTHER" id="PTHR12289:SF41">
    <property type="entry name" value="FAILED AXON CONNECTIONS-RELATED"/>
    <property type="match status" value="1"/>
</dbReference>
<dbReference type="SFLD" id="SFLDS00019">
    <property type="entry name" value="Glutathione_Transferase_(cytos"/>
    <property type="match status" value="1"/>
</dbReference>
<protein>
    <submittedName>
        <fullName evidence="5">Uncharacterized protein</fullName>
    </submittedName>
</protein>
<feature type="domain" description="Metaxin glutathione S-transferase" evidence="2">
    <location>
        <begin position="216"/>
        <end position="279"/>
    </location>
</feature>
<dbReference type="CDD" id="cd03193">
    <property type="entry name" value="GST_C_Metaxin"/>
    <property type="match status" value="1"/>
</dbReference>
<dbReference type="CDD" id="cd03080">
    <property type="entry name" value="GST_N_Metaxin_like"/>
    <property type="match status" value="1"/>
</dbReference>
<name>A0A914X9V1_9BILA</name>
<dbReference type="Pfam" id="PF17172">
    <property type="entry name" value="GST_N_4"/>
    <property type="match status" value="1"/>
</dbReference>
<dbReference type="AlphaFoldDB" id="A0A914X9V1"/>
<evidence type="ECO:0000256" key="1">
    <source>
        <dbReference type="ARBA" id="ARBA00006475"/>
    </source>
</evidence>
<evidence type="ECO:0000313" key="4">
    <source>
        <dbReference type="Proteomes" id="UP000887566"/>
    </source>
</evidence>
<sequence>MLAQCTETWNSLPLWGKVAVGAGGVVLAGATLKNVYGVSQTHESGIICKNWKNDVVYLYQFPRSPYLPNASPFCLKLETFLRYAKIDYEVIGSMNHWSKEGKLPFIELNGVQYHDSDFAMEMLVDHFKLDHLEADLTDEQRGMRRAMFKLAEQSLCEAMIYNRFLENMDGFFKAMGFSVNFLQRALVGRFLTKKIRARVNGAGIGRHSREEIYLIAKADLEAFSLLLGDNEYFFGNKPHTVDIIVWSVLCQSYYMPFDNMIRTYIITHFTNLDAFITRMKEHFWPDWEQMLLKKPVKI</sequence>
<evidence type="ECO:0000259" key="3">
    <source>
        <dbReference type="Pfam" id="PF17172"/>
    </source>
</evidence>
<dbReference type="InterPro" id="IPR012336">
    <property type="entry name" value="Thioredoxin-like_fold"/>
</dbReference>
<proteinExistence type="inferred from homology"/>
<dbReference type="InterPro" id="IPR026928">
    <property type="entry name" value="FAX/IsoI-like"/>
</dbReference>
<accession>A0A914X9V1</accession>
<dbReference type="SFLD" id="SFLDG01200">
    <property type="entry name" value="SUF1.1"/>
    <property type="match status" value="1"/>
</dbReference>
<dbReference type="SFLD" id="SFLDG01180">
    <property type="entry name" value="SUF1"/>
    <property type="match status" value="1"/>
</dbReference>
<reference evidence="5" key="1">
    <citation type="submission" date="2022-11" db="UniProtKB">
        <authorList>
            <consortium name="WormBaseParasite"/>
        </authorList>
    </citation>
    <scope>IDENTIFICATION</scope>
</reference>
<dbReference type="SUPFAM" id="SSF47616">
    <property type="entry name" value="GST C-terminal domain-like"/>
    <property type="match status" value="1"/>
</dbReference>
<dbReference type="InterPro" id="IPR036282">
    <property type="entry name" value="Glutathione-S-Trfase_C_sf"/>
</dbReference>
<evidence type="ECO:0000313" key="5">
    <source>
        <dbReference type="WBParaSite" id="PSAMB.scaffold742size42250.g8342.t1"/>
    </source>
</evidence>
<dbReference type="SUPFAM" id="SSF52833">
    <property type="entry name" value="Thioredoxin-like"/>
    <property type="match status" value="1"/>
</dbReference>
<dbReference type="InterPro" id="IPR040079">
    <property type="entry name" value="Glutathione_S-Trfase"/>
</dbReference>
<dbReference type="WBParaSite" id="PSAMB.scaffold742size42250.g8342.t1">
    <property type="protein sequence ID" value="PSAMB.scaffold742size42250.g8342.t1"/>
    <property type="gene ID" value="PSAMB.scaffold742size42250.g8342"/>
</dbReference>
<feature type="domain" description="Thioredoxin-like fold" evidence="3">
    <location>
        <begin position="72"/>
        <end position="166"/>
    </location>
</feature>
<comment type="similarity">
    <text evidence="1">Belongs to the FAX family.</text>
</comment>
<dbReference type="Pfam" id="PF17171">
    <property type="entry name" value="GST_C_6"/>
    <property type="match status" value="1"/>
</dbReference>
<dbReference type="Gene3D" id="1.20.1050.10">
    <property type="match status" value="1"/>
</dbReference>
<evidence type="ECO:0000259" key="2">
    <source>
        <dbReference type="Pfam" id="PF17171"/>
    </source>
</evidence>
<keyword evidence="4" id="KW-1185">Reference proteome</keyword>
<organism evidence="4 5">
    <name type="scientific">Plectus sambesii</name>
    <dbReference type="NCBI Taxonomy" id="2011161"/>
    <lineage>
        <taxon>Eukaryota</taxon>
        <taxon>Metazoa</taxon>
        <taxon>Ecdysozoa</taxon>
        <taxon>Nematoda</taxon>
        <taxon>Chromadorea</taxon>
        <taxon>Plectida</taxon>
        <taxon>Plectina</taxon>
        <taxon>Plectoidea</taxon>
        <taxon>Plectidae</taxon>
        <taxon>Plectus</taxon>
    </lineage>
</organism>